<protein>
    <submittedName>
        <fullName evidence="8">Alpha-ketoglutarate-dependent taurine dioxygenase</fullName>
        <ecNumber evidence="8">1.14.11.17</ecNumber>
    </submittedName>
</protein>
<dbReference type="SUPFAM" id="SSF51197">
    <property type="entry name" value="Clavaminate synthase-like"/>
    <property type="match status" value="1"/>
</dbReference>
<keyword evidence="6" id="KW-0408">Iron</keyword>
<dbReference type="EC" id="1.14.11.17" evidence="8"/>
<proteinExistence type="inferred from homology"/>
<comment type="similarity">
    <text evidence="2">Belongs to the TfdA dioxygenase family.</text>
</comment>
<name>Q2T753_BURTA</name>
<evidence type="ECO:0000259" key="7">
    <source>
        <dbReference type="Pfam" id="PF02668"/>
    </source>
</evidence>
<keyword evidence="5 8" id="KW-0560">Oxidoreductase</keyword>
<dbReference type="GO" id="GO:0005737">
    <property type="term" value="C:cytoplasm"/>
    <property type="evidence" value="ECO:0007669"/>
    <property type="project" value="TreeGrafter"/>
</dbReference>
<dbReference type="EMBL" id="CP000085">
    <property type="protein sequence ID" value="ABC34147.1"/>
    <property type="molecule type" value="Genomic_DNA"/>
</dbReference>
<evidence type="ECO:0000256" key="4">
    <source>
        <dbReference type="ARBA" id="ARBA00022964"/>
    </source>
</evidence>
<keyword evidence="3" id="KW-0479">Metal-binding</keyword>
<keyword evidence="4 8" id="KW-0223">Dioxygenase</keyword>
<dbReference type="PANTHER" id="PTHR30468:SF1">
    <property type="entry name" value="ALPHA-KETOGLUTARATE-DEPENDENT SULFONATE DIOXYGENASE"/>
    <property type="match status" value="1"/>
</dbReference>
<dbReference type="GO" id="GO:0000908">
    <property type="term" value="F:taurine dioxygenase activity"/>
    <property type="evidence" value="ECO:0007669"/>
    <property type="project" value="UniProtKB-EC"/>
</dbReference>
<dbReference type="PANTHER" id="PTHR30468">
    <property type="entry name" value="ALPHA-KETOGLUTARATE-DEPENDENT SULFONATE DIOXYGENASE"/>
    <property type="match status" value="1"/>
</dbReference>
<evidence type="ECO:0000256" key="2">
    <source>
        <dbReference type="ARBA" id="ARBA00005896"/>
    </source>
</evidence>
<dbReference type="InterPro" id="IPR051323">
    <property type="entry name" value="AtsK-like"/>
</dbReference>
<sequence>MRRAGGNPDETISNANFVGSPDAGVLRDFPAFRHARRTSAGCARKPRRLDAALDSGSTMTRLKLTRLTPAIGAIVDNVDLSNATGDLRDGIRAALARHQVLFFRDQRLSAVRHRDFAAGFGDLHVHPIYPSHPDAREIMVLDNAVFDLKDNAIWHTDVTFAETPPRASILAARTLPETGGDTLWGSGFAAYDALSDRVKAQLDGLTAQHDFTKSFPLKRFGLTADDRARWEDTRIKHPPVTHPVVRTHPETGRRALFVNEGFTTEINELPEEEGAALLRFLFAHQSRPEFTLRWRWQPGDVAFWDNRSTIHYAVNDYGNAHRVMHRATIVGDKPY</sequence>
<dbReference type="HOGENOM" id="CLU_036005_2_1_4"/>
<dbReference type="AlphaFoldDB" id="Q2T753"/>
<gene>
    <name evidence="8" type="primary">tauD</name>
    <name evidence="8" type="ordered locus">BTH_II0799</name>
</gene>
<dbReference type="Proteomes" id="UP000001930">
    <property type="component" value="Chromosome II"/>
</dbReference>
<organism evidence="8 9">
    <name type="scientific">Burkholderia thailandensis (strain ATCC 700388 / DSM 13276 / CCUG 48851 / CIP 106301 / E264)</name>
    <dbReference type="NCBI Taxonomy" id="271848"/>
    <lineage>
        <taxon>Bacteria</taxon>
        <taxon>Pseudomonadati</taxon>
        <taxon>Pseudomonadota</taxon>
        <taxon>Betaproteobacteria</taxon>
        <taxon>Burkholderiales</taxon>
        <taxon>Burkholderiaceae</taxon>
        <taxon>Burkholderia</taxon>
        <taxon>pseudomallei group</taxon>
    </lineage>
</organism>
<keyword evidence="9" id="KW-1185">Reference proteome</keyword>
<dbReference type="InterPro" id="IPR003819">
    <property type="entry name" value="TauD/TfdA-like"/>
</dbReference>
<evidence type="ECO:0000313" key="8">
    <source>
        <dbReference type="EMBL" id="ABC34147.1"/>
    </source>
</evidence>
<evidence type="ECO:0000256" key="5">
    <source>
        <dbReference type="ARBA" id="ARBA00023002"/>
    </source>
</evidence>
<accession>Q2T753</accession>
<dbReference type="FunFam" id="3.60.130.10:FF:000002">
    <property type="entry name" value="Alpha-ketoglutarate-dependent taurine dioxygenase"/>
    <property type="match status" value="1"/>
</dbReference>
<dbReference type="Pfam" id="PF02668">
    <property type="entry name" value="TauD"/>
    <property type="match status" value="1"/>
</dbReference>
<evidence type="ECO:0000256" key="3">
    <source>
        <dbReference type="ARBA" id="ARBA00022723"/>
    </source>
</evidence>
<dbReference type="InterPro" id="IPR042098">
    <property type="entry name" value="TauD-like_sf"/>
</dbReference>
<evidence type="ECO:0000313" key="9">
    <source>
        <dbReference type="Proteomes" id="UP000001930"/>
    </source>
</evidence>
<dbReference type="Gene3D" id="3.60.130.10">
    <property type="entry name" value="Clavaminate synthase-like"/>
    <property type="match status" value="1"/>
</dbReference>
<reference evidence="8 9" key="1">
    <citation type="journal article" date="2005" name="BMC Genomics">
        <title>Bacterial genome adaptation to niches: divergence of the potential virulence genes in three Burkholderia species of different survival strategies.</title>
        <authorList>
            <person name="Kim H.S."/>
            <person name="Schell M.A."/>
            <person name="Yu Y."/>
            <person name="Ulrich R.L."/>
            <person name="Sarria S.H."/>
            <person name="Nierman W.C."/>
            <person name="DeShazer D."/>
        </authorList>
    </citation>
    <scope>NUCLEOTIDE SEQUENCE [LARGE SCALE GENOMIC DNA]</scope>
    <source>
        <strain evidence="9">ATCC 700388 / DSM 13276 / CCUG 48851 / CIP 106301 / E264</strain>
    </source>
</reference>
<comment type="cofactor">
    <cofactor evidence="1">
        <name>Fe(2+)</name>
        <dbReference type="ChEBI" id="CHEBI:29033"/>
    </cofactor>
</comment>
<dbReference type="NCBIfam" id="NF007104">
    <property type="entry name" value="PRK09553.1"/>
    <property type="match status" value="1"/>
</dbReference>
<evidence type="ECO:0000256" key="1">
    <source>
        <dbReference type="ARBA" id="ARBA00001954"/>
    </source>
</evidence>
<dbReference type="GO" id="GO:0046872">
    <property type="term" value="F:metal ion binding"/>
    <property type="evidence" value="ECO:0007669"/>
    <property type="project" value="UniProtKB-KW"/>
</dbReference>
<dbReference type="KEGG" id="bte:BTH_II0799"/>
<dbReference type="GO" id="GO:0006790">
    <property type="term" value="P:sulfur compound metabolic process"/>
    <property type="evidence" value="ECO:0007669"/>
    <property type="project" value="TreeGrafter"/>
</dbReference>
<feature type="domain" description="TauD/TfdA-like" evidence="7">
    <location>
        <begin position="65"/>
        <end position="328"/>
    </location>
</feature>
<evidence type="ECO:0000256" key="6">
    <source>
        <dbReference type="ARBA" id="ARBA00023004"/>
    </source>
</evidence>